<keyword evidence="2" id="KW-0009">Actin-binding</keyword>
<dbReference type="Pfam" id="PF00241">
    <property type="entry name" value="Cofilin_ADF"/>
    <property type="match status" value="1"/>
</dbReference>
<dbReference type="PANTHER" id="PTHR11913">
    <property type="entry name" value="COFILIN-RELATED"/>
    <property type="match status" value="1"/>
</dbReference>
<evidence type="ECO:0000313" key="5">
    <source>
        <dbReference type="Proteomes" id="UP000078046"/>
    </source>
</evidence>
<dbReference type="SMART" id="SM00102">
    <property type="entry name" value="ADF"/>
    <property type="match status" value="1"/>
</dbReference>
<accession>A0A177ARE3</accession>
<sequence>ISGFNISDEIYDIIDEIYKRKQRYVILKFNDEYTNLVVVKKGGRESIYNEVHEYVTTECAKSFCYVYFDFNYKTHGGQARDKVVCLKMGIPEQTPIKEKMIYASAYKSLQDSTKSIINIDCTDKASFEFNYIVNILLTKHESTN</sequence>
<dbReference type="InterPro" id="IPR017904">
    <property type="entry name" value="ADF/Cofilin"/>
</dbReference>
<comment type="similarity">
    <text evidence="1">Belongs to the actin-binding proteins ADF family.</text>
</comment>
<dbReference type="GO" id="GO:0003779">
    <property type="term" value="F:actin binding"/>
    <property type="evidence" value="ECO:0007669"/>
    <property type="project" value="UniProtKB-KW"/>
</dbReference>
<gene>
    <name evidence="4" type="ORF">A3Q56_07701</name>
</gene>
<protein>
    <submittedName>
        <fullName evidence="4">Actophorin</fullName>
    </submittedName>
</protein>
<organism evidence="4 5">
    <name type="scientific">Intoshia linei</name>
    <dbReference type="NCBI Taxonomy" id="1819745"/>
    <lineage>
        <taxon>Eukaryota</taxon>
        <taxon>Metazoa</taxon>
        <taxon>Spiralia</taxon>
        <taxon>Lophotrochozoa</taxon>
        <taxon>Mesozoa</taxon>
        <taxon>Orthonectida</taxon>
        <taxon>Rhopaluridae</taxon>
        <taxon>Intoshia</taxon>
    </lineage>
</organism>
<dbReference type="AlphaFoldDB" id="A0A177ARE3"/>
<proteinExistence type="inferred from homology"/>
<keyword evidence="5" id="KW-1185">Reference proteome</keyword>
<name>A0A177ARE3_9BILA</name>
<dbReference type="PROSITE" id="PS51263">
    <property type="entry name" value="ADF_H"/>
    <property type="match status" value="1"/>
</dbReference>
<reference evidence="4 5" key="1">
    <citation type="submission" date="2016-04" db="EMBL/GenBank/DDBJ databases">
        <title>The genome of Intoshia linei affirms orthonectids as highly simplified spiralians.</title>
        <authorList>
            <person name="Mikhailov K.V."/>
            <person name="Slusarev G.S."/>
            <person name="Nikitin M.A."/>
            <person name="Logacheva M.D."/>
            <person name="Penin A."/>
            <person name="Aleoshin V."/>
            <person name="Panchin Y.V."/>
        </authorList>
    </citation>
    <scope>NUCLEOTIDE SEQUENCE [LARGE SCALE GENOMIC DNA]</scope>
    <source>
        <strain evidence="4">Intl2013</strain>
        <tissue evidence="4">Whole animal</tissue>
    </source>
</reference>
<dbReference type="SUPFAM" id="SSF55753">
    <property type="entry name" value="Actin depolymerizing proteins"/>
    <property type="match status" value="1"/>
</dbReference>
<dbReference type="GO" id="GO:0015629">
    <property type="term" value="C:actin cytoskeleton"/>
    <property type="evidence" value="ECO:0007669"/>
    <property type="project" value="InterPro"/>
</dbReference>
<dbReference type="GO" id="GO:0030042">
    <property type="term" value="P:actin filament depolymerization"/>
    <property type="evidence" value="ECO:0007669"/>
    <property type="project" value="InterPro"/>
</dbReference>
<dbReference type="Proteomes" id="UP000078046">
    <property type="component" value="Unassembled WGS sequence"/>
</dbReference>
<evidence type="ECO:0000259" key="3">
    <source>
        <dbReference type="PROSITE" id="PS51263"/>
    </source>
</evidence>
<evidence type="ECO:0000256" key="1">
    <source>
        <dbReference type="ARBA" id="ARBA00006844"/>
    </source>
</evidence>
<dbReference type="OrthoDB" id="10249245at2759"/>
<dbReference type="Gene3D" id="3.40.20.10">
    <property type="entry name" value="Severin"/>
    <property type="match status" value="1"/>
</dbReference>
<evidence type="ECO:0000256" key="2">
    <source>
        <dbReference type="ARBA" id="ARBA00023203"/>
    </source>
</evidence>
<evidence type="ECO:0000313" key="4">
    <source>
        <dbReference type="EMBL" id="OAF64587.1"/>
    </source>
</evidence>
<dbReference type="EMBL" id="LWCA01001736">
    <property type="protein sequence ID" value="OAF64587.1"/>
    <property type="molecule type" value="Genomic_DNA"/>
</dbReference>
<feature type="non-terminal residue" evidence="4">
    <location>
        <position position="1"/>
    </location>
</feature>
<comment type="caution">
    <text evidence="4">The sequence shown here is derived from an EMBL/GenBank/DDBJ whole genome shotgun (WGS) entry which is preliminary data.</text>
</comment>
<feature type="domain" description="ADF-H" evidence="3">
    <location>
        <begin position="1"/>
        <end position="137"/>
    </location>
</feature>
<dbReference type="InterPro" id="IPR029006">
    <property type="entry name" value="ADF-H/Gelsolin-like_dom_sf"/>
</dbReference>
<dbReference type="InterPro" id="IPR002108">
    <property type="entry name" value="ADF-H"/>
</dbReference>